<dbReference type="AlphaFoldDB" id="A0A2V0P993"/>
<evidence type="ECO:0000256" key="1">
    <source>
        <dbReference type="ARBA" id="ARBA00009619"/>
    </source>
</evidence>
<feature type="compositionally biased region" description="Basic and acidic residues" evidence="2">
    <location>
        <begin position="65"/>
        <end position="100"/>
    </location>
</feature>
<organism evidence="3 4">
    <name type="scientific">Raphidocelis subcapitata</name>
    <dbReference type="NCBI Taxonomy" id="307507"/>
    <lineage>
        <taxon>Eukaryota</taxon>
        <taxon>Viridiplantae</taxon>
        <taxon>Chlorophyta</taxon>
        <taxon>core chlorophytes</taxon>
        <taxon>Chlorophyceae</taxon>
        <taxon>CS clade</taxon>
        <taxon>Sphaeropleales</taxon>
        <taxon>Selenastraceae</taxon>
        <taxon>Raphidocelis</taxon>
    </lineage>
</organism>
<dbReference type="Pfam" id="PF11069">
    <property type="entry name" value="CFAP298"/>
    <property type="match status" value="1"/>
</dbReference>
<dbReference type="EMBL" id="BDRX01000052">
    <property type="protein sequence ID" value="GBF94463.1"/>
    <property type="molecule type" value="Genomic_DNA"/>
</dbReference>
<dbReference type="STRING" id="307507.A0A2V0P993"/>
<proteinExistence type="inferred from homology"/>
<dbReference type="InterPro" id="IPR021298">
    <property type="entry name" value="CFAP298"/>
</dbReference>
<dbReference type="GO" id="GO:0003352">
    <property type="term" value="P:regulation of cilium movement"/>
    <property type="evidence" value="ECO:0007669"/>
    <property type="project" value="InterPro"/>
</dbReference>
<gene>
    <name evidence="3" type="ORF">Rsub_06997</name>
</gene>
<comment type="similarity">
    <text evidence="1">Belongs to the CFAP298 family.</text>
</comment>
<evidence type="ECO:0000256" key="2">
    <source>
        <dbReference type="SAM" id="MobiDB-lite"/>
    </source>
</evidence>
<reference evidence="3 4" key="1">
    <citation type="journal article" date="2018" name="Sci. Rep.">
        <title>Raphidocelis subcapitata (=Pseudokirchneriella subcapitata) provides an insight into genome evolution and environmental adaptations in the Sphaeropleales.</title>
        <authorList>
            <person name="Suzuki S."/>
            <person name="Yamaguchi H."/>
            <person name="Nakajima N."/>
            <person name="Kawachi M."/>
        </authorList>
    </citation>
    <scope>NUCLEOTIDE SEQUENCE [LARGE SCALE GENOMIC DNA]</scope>
    <source>
        <strain evidence="3 4">NIES-35</strain>
    </source>
</reference>
<dbReference type="PANTHER" id="PTHR13238">
    <property type="entry name" value="PROTEIN C21ORF59"/>
    <property type="match status" value="1"/>
</dbReference>
<accession>A0A2V0P993</accession>
<name>A0A2V0P993_9CHLO</name>
<dbReference type="Proteomes" id="UP000247498">
    <property type="component" value="Unassembled WGS sequence"/>
</dbReference>
<protein>
    <submittedName>
        <fullName evidence="3">Uncharacterized protein</fullName>
    </submittedName>
</protein>
<evidence type="ECO:0000313" key="4">
    <source>
        <dbReference type="Proteomes" id="UP000247498"/>
    </source>
</evidence>
<dbReference type="InParanoid" id="A0A2V0P993"/>
<comment type="caution">
    <text evidence="3">The sequence shown here is derived from an EMBL/GenBank/DDBJ whole genome shotgun (WGS) entry which is preliminary data.</text>
</comment>
<feature type="region of interest" description="Disordered" evidence="2">
    <location>
        <begin position="62"/>
        <end position="100"/>
    </location>
</feature>
<dbReference type="PANTHER" id="PTHR13238:SF0">
    <property type="entry name" value="CILIA- AND FLAGELLA-ASSOCIATED PROTEIN 298"/>
    <property type="match status" value="1"/>
</dbReference>
<dbReference type="OrthoDB" id="276065at2759"/>
<evidence type="ECO:0000313" key="3">
    <source>
        <dbReference type="EMBL" id="GBF94463.1"/>
    </source>
</evidence>
<keyword evidence="4" id="KW-1185">Reference proteome</keyword>
<sequence>MVMLHLKARDVSGANSDQDQFLFEAPAASAAGAVAAALARIQNLRNRVTRLKLEGGELARYGPAKRPDGQGIDRFEEGAAGRERGPHYKEDPTGRRSGEACDPEVAKKLLAELDAAEVAASKDRVAHRRPLTEAALLEAVDNIRGAVMICYPMGLPEWDFVRECLEGREDLTGTDFGGRDLDPASAQLWFAGRALAPDKPLSEYLGRNERTRAVVKLTKKGAGAPAREPAVDADTQKAMLAFYYKKQEQQKALCADDDDAYARSAWADPRALKQHFAGVGGSVRIPR</sequence>